<sequence length="283" mass="32371">MSPIVTFLFLLSFSLPAVLSASPGNDGKQDDENTTEIKVTSCFEKPEVINSLQKVNRCYLDIVQELLNKTSTGRRTCSDFSDFEKEYDDLMKIFKNKCSWLHFGQSDSNYNTSIIDVLRVTLDREKFSEFVKDDGFNCLHTVSEPIRKCRKKTINLYPENHPYDDNTTFSFWKRTSIFTIDSFNCYQQGQFINCTMPELNANCGQESIRFINSTLKIFNLKCELAWNDTLSRTQSISSDATEGASTTSYWIVGAIAIVAIAVITIIYNKKRKAVKRDTSLEMK</sequence>
<gene>
    <name evidence="1" type="ORF">K1T71_004325</name>
</gene>
<name>A0ACC1D6Z8_9NEOP</name>
<protein>
    <submittedName>
        <fullName evidence="1">Uncharacterized protein</fullName>
    </submittedName>
</protein>
<evidence type="ECO:0000313" key="2">
    <source>
        <dbReference type="Proteomes" id="UP000824533"/>
    </source>
</evidence>
<comment type="caution">
    <text evidence="1">The sequence shown here is derived from an EMBL/GenBank/DDBJ whole genome shotgun (WGS) entry which is preliminary data.</text>
</comment>
<proteinExistence type="predicted"/>
<evidence type="ECO:0000313" key="1">
    <source>
        <dbReference type="EMBL" id="KAJ0179734.1"/>
    </source>
</evidence>
<dbReference type="EMBL" id="CM034393">
    <property type="protein sequence ID" value="KAJ0179734.1"/>
    <property type="molecule type" value="Genomic_DNA"/>
</dbReference>
<dbReference type="Proteomes" id="UP000824533">
    <property type="component" value="Linkage Group LG07"/>
</dbReference>
<organism evidence="1 2">
    <name type="scientific">Dendrolimus kikuchii</name>
    <dbReference type="NCBI Taxonomy" id="765133"/>
    <lineage>
        <taxon>Eukaryota</taxon>
        <taxon>Metazoa</taxon>
        <taxon>Ecdysozoa</taxon>
        <taxon>Arthropoda</taxon>
        <taxon>Hexapoda</taxon>
        <taxon>Insecta</taxon>
        <taxon>Pterygota</taxon>
        <taxon>Neoptera</taxon>
        <taxon>Endopterygota</taxon>
        <taxon>Lepidoptera</taxon>
        <taxon>Glossata</taxon>
        <taxon>Ditrysia</taxon>
        <taxon>Bombycoidea</taxon>
        <taxon>Lasiocampidae</taxon>
        <taxon>Dendrolimus</taxon>
    </lineage>
</organism>
<reference evidence="1 2" key="1">
    <citation type="journal article" date="2021" name="Front. Genet.">
        <title>Chromosome-Level Genome Assembly Reveals Significant Gene Expansion in the Toll and IMD Signaling Pathways of Dendrolimus kikuchii.</title>
        <authorList>
            <person name="Zhou J."/>
            <person name="Wu P."/>
            <person name="Xiong Z."/>
            <person name="Liu N."/>
            <person name="Zhao N."/>
            <person name="Ji M."/>
            <person name="Qiu Y."/>
            <person name="Yang B."/>
        </authorList>
    </citation>
    <scope>NUCLEOTIDE SEQUENCE [LARGE SCALE GENOMIC DNA]</scope>
    <source>
        <strain evidence="1">Ann1</strain>
    </source>
</reference>
<accession>A0ACC1D6Z8</accession>
<keyword evidence="2" id="KW-1185">Reference proteome</keyword>